<accession>A0A7G9Y3A9</accession>
<evidence type="ECO:0000313" key="2">
    <source>
        <dbReference type="EMBL" id="QNO42493.1"/>
    </source>
</evidence>
<evidence type="ECO:0000313" key="1">
    <source>
        <dbReference type="EMBL" id="QNO41712.1"/>
    </source>
</evidence>
<dbReference type="AlphaFoldDB" id="A0A7G9Y3A9"/>
<dbReference type="EMBL" id="MT630658">
    <property type="protein sequence ID" value="QNO41712.1"/>
    <property type="molecule type" value="Genomic_DNA"/>
</dbReference>
<protein>
    <submittedName>
        <fullName evidence="2">Uncharacterized protein</fullName>
    </submittedName>
</protein>
<proteinExistence type="predicted"/>
<reference evidence="2" key="1">
    <citation type="submission" date="2020-06" db="EMBL/GenBank/DDBJ databases">
        <title>Unique genomic features of the anaerobic methanotrophic archaea.</title>
        <authorList>
            <person name="Chadwick G.L."/>
            <person name="Skennerton C.T."/>
            <person name="Laso-Perez R."/>
            <person name="Leu A.O."/>
            <person name="Speth D.R."/>
            <person name="Yu H."/>
            <person name="Morgan-Lang C."/>
            <person name="Hatzenpichler R."/>
            <person name="Goudeau D."/>
            <person name="Malmstrom R."/>
            <person name="Brazelton W.J."/>
            <person name="Woyke T."/>
            <person name="Hallam S.J."/>
            <person name="Tyson G.W."/>
            <person name="Wegener G."/>
            <person name="Boetius A."/>
            <person name="Orphan V."/>
        </authorList>
    </citation>
    <scope>NUCLEOTIDE SEQUENCE</scope>
</reference>
<organism evidence="2">
    <name type="scientific">Candidatus Methanogaster sp. ANME-2c ERB4</name>
    <dbReference type="NCBI Taxonomy" id="2759911"/>
    <lineage>
        <taxon>Archaea</taxon>
        <taxon>Methanobacteriati</taxon>
        <taxon>Methanobacteriota</taxon>
        <taxon>Stenosarchaea group</taxon>
        <taxon>Methanomicrobia</taxon>
        <taxon>Methanosarcinales</taxon>
        <taxon>ANME-2 cluster</taxon>
        <taxon>Candidatus Methanogasteraceae</taxon>
        <taxon>Candidatus Methanogaster</taxon>
    </lineage>
</organism>
<name>A0A7G9Y3A9_9EURY</name>
<dbReference type="EMBL" id="MT630743">
    <property type="protein sequence ID" value="QNO42493.1"/>
    <property type="molecule type" value="Genomic_DNA"/>
</dbReference>
<sequence length="86" mass="9879">MEGKTVIISLNGEQAELLKSLKGKGFGTKDAEIIKNIFITYISEKSPLKNYFGAQEEVGEMYDETFWARQRELLKEKDKFVSIDEI</sequence>
<gene>
    <name evidence="2" type="ORF">ILFDIHEO_00003</name>
    <name evidence="1" type="ORF">NEBFCOPL_00013</name>
</gene>